<keyword evidence="1" id="KW-0418">Kinase</keyword>
<reference evidence="3 4" key="2">
    <citation type="submission" date="2018-06" db="EMBL/GenBank/DDBJ databases">
        <title>Sequencing of bacterial isolates from soil warming experiment in Harvard Forest, Massachusetts, USA.</title>
        <authorList>
            <person name="Deangelis K.PhD."/>
        </authorList>
    </citation>
    <scope>NUCLEOTIDE SEQUENCE [LARGE SCALE GENOMIC DNA]</scope>
    <source>
        <strain evidence="3 4">GAS496</strain>
    </source>
</reference>
<evidence type="ECO:0000259" key="2">
    <source>
        <dbReference type="Pfam" id="PF13581"/>
    </source>
</evidence>
<dbReference type="CDD" id="cd16936">
    <property type="entry name" value="HATPase_RsbW-like"/>
    <property type="match status" value="1"/>
</dbReference>
<dbReference type="GO" id="GO:0004674">
    <property type="term" value="F:protein serine/threonine kinase activity"/>
    <property type="evidence" value="ECO:0007669"/>
    <property type="project" value="UniProtKB-KW"/>
</dbReference>
<keyword evidence="4" id="KW-1185">Reference proteome</keyword>
<protein>
    <submittedName>
        <fullName evidence="3">Anti-sigma regulatory factor (Ser/Thr protein kinase)</fullName>
    </submittedName>
</protein>
<gene>
    <name evidence="3" type="ORF">C8E89_101190</name>
</gene>
<dbReference type="Proteomes" id="UP000247781">
    <property type="component" value="Unassembled WGS sequence"/>
</dbReference>
<dbReference type="PANTHER" id="PTHR35526">
    <property type="entry name" value="ANTI-SIGMA-F FACTOR RSBW-RELATED"/>
    <property type="match status" value="1"/>
</dbReference>
<evidence type="ECO:0000313" key="4">
    <source>
        <dbReference type="Proteomes" id="UP000247781"/>
    </source>
</evidence>
<feature type="domain" description="Histidine kinase/HSP90-like ATPase" evidence="2">
    <location>
        <begin position="20"/>
        <end position="134"/>
    </location>
</feature>
<evidence type="ECO:0000313" key="3">
    <source>
        <dbReference type="EMBL" id="PXX13042.1"/>
    </source>
</evidence>
<dbReference type="RefSeq" id="WP_181428012.1">
    <property type="nucleotide sequence ID" value="NZ_QJJU01000001.1"/>
</dbReference>
<keyword evidence="1" id="KW-0808">Transferase</keyword>
<dbReference type="InterPro" id="IPR003594">
    <property type="entry name" value="HATPase_dom"/>
</dbReference>
<evidence type="ECO:0000256" key="1">
    <source>
        <dbReference type="ARBA" id="ARBA00022527"/>
    </source>
</evidence>
<dbReference type="Pfam" id="PF13581">
    <property type="entry name" value="HATPase_c_2"/>
    <property type="match status" value="1"/>
</dbReference>
<dbReference type="SUPFAM" id="SSF55874">
    <property type="entry name" value="ATPase domain of HSP90 chaperone/DNA topoisomerase II/histidine kinase"/>
    <property type="match status" value="1"/>
</dbReference>
<proteinExistence type="predicted"/>
<name>A0A318HNK5_9MYCO</name>
<dbReference type="AlphaFoldDB" id="A0A318HNK5"/>
<reference evidence="4" key="1">
    <citation type="submission" date="2018-05" db="EMBL/GenBank/DDBJ databases">
        <authorList>
            <person name="Deangelis K."/>
            <person name="Huntemann M."/>
            <person name="Clum A."/>
            <person name="Pillay M."/>
            <person name="Palaniappan K."/>
            <person name="Varghese N."/>
            <person name="Mikhailova N."/>
            <person name="Stamatis D."/>
            <person name="Reddy T."/>
            <person name="Daum C."/>
            <person name="Shapiro N."/>
            <person name="Ivanova N."/>
            <person name="Kyrpides N."/>
            <person name="Woyke T."/>
        </authorList>
    </citation>
    <scope>NUCLEOTIDE SEQUENCE [LARGE SCALE GENOMIC DNA]</scope>
    <source>
        <strain evidence="4">GAS496</strain>
    </source>
</reference>
<organism evidence="3 4">
    <name type="scientific">Mycolicibacterium moriokaense</name>
    <dbReference type="NCBI Taxonomy" id="39691"/>
    <lineage>
        <taxon>Bacteria</taxon>
        <taxon>Bacillati</taxon>
        <taxon>Actinomycetota</taxon>
        <taxon>Actinomycetes</taxon>
        <taxon>Mycobacteriales</taxon>
        <taxon>Mycobacteriaceae</taxon>
        <taxon>Mycolicibacterium</taxon>
    </lineage>
</organism>
<sequence>MTRVSGADAVGPAPLRIRLPAIPASLAVIRARLRTWLPTAQVTPSAAAEVLLAVGEAASNAVEHAVRGTAGDVEVEVTARATTTGLALTVSDNGRWHAPQRSTQRGHGSRLMNALVDTVTVTPTPQGTTVEMRKELHP</sequence>
<dbReference type="PANTHER" id="PTHR35526:SF3">
    <property type="entry name" value="ANTI-SIGMA-F FACTOR RSBW"/>
    <property type="match status" value="1"/>
</dbReference>
<accession>A0A318HNK5</accession>
<dbReference type="InterPro" id="IPR050267">
    <property type="entry name" value="Anti-sigma-factor_SerPK"/>
</dbReference>
<dbReference type="Gene3D" id="3.30.565.10">
    <property type="entry name" value="Histidine kinase-like ATPase, C-terminal domain"/>
    <property type="match status" value="1"/>
</dbReference>
<comment type="caution">
    <text evidence="3">The sequence shown here is derived from an EMBL/GenBank/DDBJ whole genome shotgun (WGS) entry which is preliminary data.</text>
</comment>
<keyword evidence="1" id="KW-0723">Serine/threonine-protein kinase</keyword>
<dbReference type="InterPro" id="IPR036890">
    <property type="entry name" value="HATPase_C_sf"/>
</dbReference>
<dbReference type="EMBL" id="QJJU01000001">
    <property type="protein sequence ID" value="PXX13042.1"/>
    <property type="molecule type" value="Genomic_DNA"/>
</dbReference>